<dbReference type="SUPFAM" id="SSF52833">
    <property type="entry name" value="Thioredoxin-like"/>
    <property type="match status" value="1"/>
</dbReference>
<comment type="caution">
    <text evidence="4">The sequence shown here is derived from an EMBL/GenBank/DDBJ whole genome shotgun (WGS) entry which is preliminary data.</text>
</comment>
<dbReference type="NCBIfam" id="TIGR00412">
    <property type="entry name" value="redox_disulf_2"/>
    <property type="match status" value="1"/>
</dbReference>
<evidence type="ECO:0000256" key="1">
    <source>
        <dbReference type="PIRSR" id="PIRSR037031-50"/>
    </source>
</evidence>
<evidence type="ECO:0000313" key="4">
    <source>
        <dbReference type="EMBL" id="TKD15678.1"/>
    </source>
</evidence>
<dbReference type="PANTHER" id="PTHR36450:SF1">
    <property type="entry name" value="THIOREDOXIN"/>
    <property type="match status" value="1"/>
</dbReference>
<evidence type="ECO:0000256" key="2">
    <source>
        <dbReference type="PIRSR" id="PIRSR037031-51"/>
    </source>
</evidence>
<sequence>MDIKVLGTGCAKCKATADLITQLAAEAGKPVEIVKVEEMRQIVGYGVMTTPAVVVGEKVVHKGSVPSRAQVLGWLQQGE</sequence>
<feature type="domain" description="Thioredoxin-like fold" evidence="3">
    <location>
        <begin position="1"/>
        <end position="76"/>
    </location>
</feature>
<dbReference type="InterPro" id="IPR005243">
    <property type="entry name" value="THIRX-like_proc"/>
</dbReference>
<dbReference type="Gene3D" id="3.40.30.10">
    <property type="entry name" value="Glutaredoxin"/>
    <property type="match status" value="1"/>
</dbReference>
<dbReference type="Pfam" id="PF13192">
    <property type="entry name" value="Thioredoxin_3"/>
    <property type="match status" value="1"/>
</dbReference>
<dbReference type="PANTHER" id="PTHR36450">
    <property type="entry name" value="THIOREDOXIN"/>
    <property type="match status" value="1"/>
</dbReference>
<dbReference type="PIRSF" id="PIRSF037031">
    <property type="entry name" value="Redox_disulphide_2"/>
    <property type="match status" value="1"/>
</dbReference>
<reference evidence="4 5" key="1">
    <citation type="submission" date="2019-04" db="EMBL/GenBank/DDBJ databases">
        <title>Draft Whole-Genome sequence of the purple photosynthetic bacterium Rhodobacter capsulatus SP108 with an indigenous class A beta-lactamase.</title>
        <authorList>
            <person name="Robertson S."/>
            <person name="Meyer T.E."/>
            <person name="Kyndt J.A."/>
        </authorList>
    </citation>
    <scope>NUCLEOTIDE SEQUENCE [LARGE SCALE GENOMIC DNA]</scope>
    <source>
        <strain evidence="4 5">SP108</strain>
    </source>
</reference>
<dbReference type="OrthoDB" id="9800630at2"/>
<keyword evidence="2" id="KW-0676">Redox-active center</keyword>
<evidence type="ECO:0000259" key="3">
    <source>
        <dbReference type="Pfam" id="PF13192"/>
    </source>
</evidence>
<dbReference type="AlphaFoldDB" id="A0A4U1JN62"/>
<dbReference type="InterPro" id="IPR012336">
    <property type="entry name" value="Thioredoxin-like_fold"/>
</dbReference>
<gene>
    <name evidence="4" type="ORF">FBT96_15925</name>
</gene>
<organism evidence="4 5">
    <name type="scientific">Rhodobacter capsulatus</name>
    <name type="common">Rhodopseudomonas capsulata</name>
    <dbReference type="NCBI Taxonomy" id="1061"/>
    <lineage>
        <taxon>Bacteria</taxon>
        <taxon>Pseudomonadati</taxon>
        <taxon>Pseudomonadota</taxon>
        <taxon>Alphaproteobacteria</taxon>
        <taxon>Rhodobacterales</taxon>
        <taxon>Rhodobacter group</taxon>
        <taxon>Rhodobacter</taxon>
    </lineage>
</organism>
<proteinExistence type="predicted"/>
<feature type="active site" description="Nucleophile" evidence="1">
    <location>
        <position position="13"/>
    </location>
</feature>
<accession>A0A4U1JN62</accession>
<evidence type="ECO:0000313" key="5">
    <source>
        <dbReference type="Proteomes" id="UP000310597"/>
    </source>
</evidence>
<dbReference type="Proteomes" id="UP000310597">
    <property type="component" value="Unassembled WGS sequence"/>
</dbReference>
<dbReference type="EMBL" id="SWJZ01000076">
    <property type="protein sequence ID" value="TKD15678.1"/>
    <property type="molecule type" value="Genomic_DNA"/>
</dbReference>
<name>A0A4U1JN62_RHOCA</name>
<dbReference type="InterPro" id="IPR036249">
    <property type="entry name" value="Thioredoxin-like_sf"/>
</dbReference>
<keyword evidence="2" id="KW-1015">Disulfide bond</keyword>
<protein>
    <submittedName>
        <fullName evidence="4">Thioredoxin family protein</fullName>
    </submittedName>
</protein>
<feature type="disulfide bond" description="Redox-active" evidence="2">
    <location>
        <begin position="10"/>
        <end position="13"/>
    </location>
</feature>
<dbReference type="RefSeq" id="WP_136908340.1">
    <property type="nucleotide sequence ID" value="NZ_SWJZ01000076.1"/>
</dbReference>
<feature type="active site" description="Nucleophile" evidence="1">
    <location>
        <position position="10"/>
    </location>
</feature>